<dbReference type="AlphaFoldDB" id="A0A8J5CZD3"/>
<keyword evidence="3" id="KW-1185">Reference proteome</keyword>
<evidence type="ECO:0000313" key="3">
    <source>
        <dbReference type="Proteomes" id="UP000770661"/>
    </source>
</evidence>
<accession>A0A8J5CZD3</accession>
<dbReference type="Proteomes" id="UP000770661">
    <property type="component" value="Unassembled WGS sequence"/>
</dbReference>
<reference evidence="2" key="1">
    <citation type="submission" date="2020-07" db="EMBL/GenBank/DDBJ databases">
        <title>The High-quality genome of the commercially important snow crab, Chionoecetes opilio.</title>
        <authorList>
            <person name="Jeong J.-H."/>
            <person name="Ryu S."/>
        </authorList>
    </citation>
    <scope>NUCLEOTIDE SEQUENCE</scope>
    <source>
        <strain evidence="2">MADBK_172401_WGS</strain>
        <tissue evidence="2">Digestive gland</tissue>
    </source>
</reference>
<dbReference type="EMBL" id="JACEEZ010007572">
    <property type="protein sequence ID" value="KAG0723962.1"/>
    <property type="molecule type" value="Genomic_DNA"/>
</dbReference>
<protein>
    <submittedName>
        <fullName evidence="2">Uncharacterized protein</fullName>
    </submittedName>
</protein>
<organism evidence="2 3">
    <name type="scientific">Chionoecetes opilio</name>
    <name type="common">Atlantic snow crab</name>
    <name type="synonym">Cancer opilio</name>
    <dbReference type="NCBI Taxonomy" id="41210"/>
    <lineage>
        <taxon>Eukaryota</taxon>
        <taxon>Metazoa</taxon>
        <taxon>Ecdysozoa</taxon>
        <taxon>Arthropoda</taxon>
        <taxon>Crustacea</taxon>
        <taxon>Multicrustacea</taxon>
        <taxon>Malacostraca</taxon>
        <taxon>Eumalacostraca</taxon>
        <taxon>Eucarida</taxon>
        <taxon>Decapoda</taxon>
        <taxon>Pleocyemata</taxon>
        <taxon>Brachyura</taxon>
        <taxon>Eubrachyura</taxon>
        <taxon>Majoidea</taxon>
        <taxon>Majidae</taxon>
        <taxon>Chionoecetes</taxon>
    </lineage>
</organism>
<sequence length="208" mass="23460">MEPFRELLKKPGGKAVLLGQAVGAPLTSAKDTIGRLAAEGLRFYDVSRPTAVLTGYSRQGIGFLVLQQYCGVCLGEVAAMLPWRVETCALWQPTSHSGREELQYPRGRSACHRLVPKEGTPLPPWLPKTSRSSRATRPFKDFRRQGTKGHSQPPDPQPKEKTLMFTFRIKYLEGRHQLRGRRLVALTRSCRVGQKDRTKTMKSWYAQP</sequence>
<comment type="caution">
    <text evidence="2">The sequence shown here is derived from an EMBL/GenBank/DDBJ whole genome shotgun (WGS) entry which is preliminary data.</text>
</comment>
<evidence type="ECO:0000256" key="1">
    <source>
        <dbReference type="SAM" id="MobiDB-lite"/>
    </source>
</evidence>
<name>A0A8J5CZD3_CHIOP</name>
<feature type="region of interest" description="Disordered" evidence="1">
    <location>
        <begin position="115"/>
        <end position="160"/>
    </location>
</feature>
<dbReference type="OrthoDB" id="5985335at2759"/>
<gene>
    <name evidence="2" type="ORF">GWK47_041627</name>
</gene>
<proteinExistence type="predicted"/>
<evidence type="ECO:0000313" key="2">
    <source>
        <dbReference type="EMBL" id="KAG0723962.1"/>
    </source>
</evidence>